<gene>
    <name evidence="1" type="ORF">M378DRAFT_561677</name>
</gene>
<dbReference type="EMBL" id="KN818469">
    <property type="protein sequence ID" value="KIL55831.1"/>
    <property type="molecule type" value="Genomic_DNA"/>
</dbReference>
<sequence length="131" mass="15425">MTQETIGNRPRGRCFGCWLDYNRRHPGEGWLQCNSRCGTFANSIKYTSHWAGAHHGYNDNKDKKRTESKDAYNFLGNPYFLRLSQEYHFVEPRSDNDFKLLTTMPDVRPLRFRSAISAFTRNSRRFTVSHI</sequence>
<dbReference type="Proteomes" id="UP000054549">
    <property type="component" value="Unassembled WGS sequence"/>
</dbReference>
<reference evidence="1 2" key="1">
    <citation type="submission" date="2014-04" db="EMBL/GenBank/DDBJ databases">
        <title>Evolutionary Origins and Diversification of the Mycorrhizal Mutualists.</title>
        <authorList>
            <consortium name="DOE Joint Genome Institute"/>
            <consortium name="Mycorrhizal Genomics Consortium"/>
            <person name="Kohler A."/>
            <person name="Kuo A."/>
            <person name="Nagy L.G."/>
            <person name="Floudas D."/>
            <person name="Copeland A."/>
            <person name="Barry K.W."/>
            <person name="Cichocki N."/>
            <person name="Veneault-Fourrey C."/>
            <person name="LaButti K."/>
            <person name="Lindquist E.A."/>
            <person name="Lipzen A."/>
            <person name="Lundell T."/>
            <person name="Morin E."/>
            <person name="Murat C."/>
            <person name="Riley R."/>
            <person name="Ohm R."/>
            <person name="Sun H."/>
            <person name="Tunlid A."/>
            <person name="Henrissat B."/>
            <person name="Grigoriev I.V."/>
            <person name="Hibbett D.S."/>
            <person name="Martin F."/>
        </authorList>
    </citation>
    <scope>NUCLEOTIDE SEQUENCE [LARGE SCALE GENOMIC DNA]</scope>
    <source>
        <strain evidence="1 2">Koide BX008</strain>
    </source>
</reference>
<protein>
    <submittedName>
        <fullName evidence="1">Uncharacterized protein</fullName>
    </submittedName>
</protein>
<evidence type="ECO:0000313" key="1">
    <source>
        <dbReference type="EMBL" id="KIL55831.1"/>
    </source>
</evidence>
<name>A0A0C2WGR4_AMAMK</name>
<keyword evidence="2" id="KW-1185">Reference proteome</keyword>
<dbReference type="AlphaFoldDB" id="A0A0C2WGR4"/>
<proteinExistence type="predicted"/>
<dbReference type="OrthoDB" id="2015447at2759"/>
<dbReference type="HOGENOM" id="CLU_1927059_0_0_1"/>
<organism evidence="1 2">
    <name type="scientific">Amanita muscaria (strain Koide BX008)</name>
    <dbReference type="NCBI Taxonomy" id="946122"/>
    <lineage>
        <taxon>Eukaryota</taxon>
        <taxon>Fungi</taxon>
        <taxon>Dikarya</taxon>
        <taxon>Basidiomycota</taxon>
        <taxon>Agaricomycotina</taxon>
        <taxon>Agaricomycetes</taxon>
        <taxon>Agaricomycetidae</taxon>
        <taxon>Agaricales</taxon>
        <taxon>Pluteineae</taxon>
        <taxon>Amanitaceae</taxon>
        <taxon>Amanita</taxon>
    </lineage>
</organism>
<accession>A0A0C2WGR4</accession>
<evidence type="ECO:0000313" key="2">
    <source>
        <dbReference type="Proteomes" id="UP000054549"/>
    </source>
</evidence>
<dbReference type="InParanoid" id="A0A0C2WGR4"/>